<dbReference type="Pfam" id="PF14748">
    <property type="entry name" value="P5CR_dimer"/>
    <property type="match status" value="1"/>
</dbReference>
<feature type="compositionally biased region" description="Polar residues" evidence="4">
    <location>
        <begin position="53"/>
        <end position="64"/>
    </location>
</feature>
<sequence>MAVAATKPEGLKLGFIGAGRMAESISKGVINSGLISPSNIRTADPSSDRRDAFTSSASPSSNPTHNEEGCHGFEATSFKGQASCVHCCGNKTERSSVMCLGEMATKEDQELVMSLFRAVGKIWTADEKYFDAITGLSGSGPAYVYVAIEALADGGVAAGLPRDLALGLASQTVLGAAGMLNTGRHPGQLKDDVTSPGGTTIAGIRELERGAFRGTLMNAVIAATERSLAVLVLSLFSVFKKQPFNAPVYLARRLASSSDDPSSASRFDSCFSLRRLLPSASWIRDAFRVSEDEVLRTRGLDALVVLRLFKLGSVIYVSI</sequence>
<dbReference type="Pfam" id="PF03807">
    <property type="entry name" value="F420_oxidored"/>
    <property type="match status" value="1"/>
</dbReference>
<feature type="domain" description="Pyrroline-5-carboxylate reductase catalytic N-terminal" evidence="5">
    <location>
        <begin position="12"/>
        <end position="69"/>
    </location>
</feature>
<dbReference type="InterPro" id="IPR029036">
    <property type="entry name" value="P5CR_dimer"/>
</dbReference>
<dbReference type="PANTHER" id="PTHR11645:SF0">
    <property type="entry name" value="PYRROLINE-5-CARBOXYLATE REDUCTASE 3"/>
    <property type="match status" value="1"/>
</dbReference>
<evidence type="ECO:0008006" key="9">
    <source>
        <dbReference type="Google" id="ProtNLM"/>
    </source>
</evidence>
<dbReference type="PANTHER" id="PTHR11645">
    <property type="entry name" value="PYRROLINE-5-CARBOXYLATE REDUCTASE"/>
    <property type="match status" value="1"/>
</dbReference>
<dbReference type="GO" id="GO:0004735">
    <property type="term" value="F:pyrroline-5-carboxylate reductase activity"/>
    <property type="evidence" value="ECO:0007669"/>
    <property type="project" value="InterPro"/>
</dbReference>
<dbReference type="HAMAP" id="MF_01925">
    <property type="entry name" value="P5C_reductase"/>
    <property type="match status" value="1"/>
</dbReference>
<dbReference type="SUPFAM" id="SSF48179">
    <property type="entry name" value="6-phosphogluconate dehydrogenase C-terminal domain-like"/>
    <property type="match status" value="1"/>
</dbReference>
<dbReference type="Gene3D" id="3.40.50.720">
    <property type="entry name" value="NAD(P)-binding Rossmann-like Domain"/>
    <property type="match status" value="2"/>
</dbReference>
<evidence type="ECO:0000256" key="1">
    <source>
        <dbReference type="ARBA" id="ARBA00005525"/>
    </source>
</evidence>
<evidence type="ECO:0000256" key="4">
    <source>
        <dbReference type="SAM" id="MobiDB-lite"/>
    </source>
</evidence>
<dbReference type="AlphaFoldDB" id="A0AAV9F1C7"/>
<dbReference type="InterPro" id="IPR008927">
    <property type="entry name" value="6-PGluconate_DH-like_C_sf"/>
</dbReference>
<dbReference type="Gene3D" id="1.10.3730.10">
    <property type="entry name" value="ProC C-terminal domain-like"/>
    <property type="match status" value="1"/>
</dbReference>
<evidence type="ECO:0000256" key="3">
    <source>
        <dbReference type="ARBA" id="ARBA00023002"/>
    </source>
</evidence>
<evidence type="ECO:0000313" key="8">
    <source>
        <dbReference type="Proteomes" id="UP001180020"/>
    </source>
</evidence>
<dbReference type="InterPro" id="IPR000304">
    <property type="entry name" value="Pyrroline-COOH_reductase"/>
</dbReference>
<feature type="compositionally biased region" description="Polar residues" evidence="4">
    <location>
        <begin position="36"/>
        <end position="45"/>
    </location>
</feature>
<name>A0AAV9F1C7_ACOCL</name>
<dbReference type="InterPro" id="IPR028939">
    <property type="entry name" value="P5C_Rdtase_cat_N"/>
</dbReference>
<feature type="region of interest" description="Disordered" evidence="4">
    <location>
        <begin position="36"/>
        <end position="68"/>
    </location>
</feature>
<reference evidence="7" key="2">
    <citation type="submission" date="2023-06" db="EMBL/GenBank/DDBJ databases">
        <authorList>
            <person name="Ma L."/>
            <person name="Liu K.-W."/>
            <person name="Li Z."/>
            <person name="Hsiao Y.-Y."/>
            <person name="Qi Y."/>
            <person name="Fu T."/>
            <person name="Tang G."/>
            <person name="Zhang D."/>
            <person name="Sun W.-H."/>
            <person name="Liu D.-K."/>
            <person name="Li Y."/>
            <person name="Chen G.-Z."/>
            <person name="Liu X.-D."/>
            <person name="Liao X.-Y."/>
            <person name="Jiang Y.-T."/>
            <person name="Yu X."/>
            <person name="Hao Y."/>
            <person name="Huang J."/>
            <person name="Zhao X.-W."/>
            <person name="Ke S."/>
            <person name="Chen Y.-Y."/>
            <person name="Wu W.-L."/>
            <person name="Hsu J.-L."/>
            <person name="Lin Y.-F."/>
            <person name="Huang M.-D."/>
            <person name="Li C.-Y."/>
            <person name="Huang L."/>
            <person name="Wang Z.-W."/>
            <person name="Zhao X."/>
            <person name="Zhong W.-Y."/>
            <person name="Peng D.-H."/>
            <person name="Ahmad S."/>
            <person name="Lan S."/>
            <person name="Zhang J.-S."/>
            <person name="Tsai W.-C."/>
            <person name="Van De Peer Y."/>
            <person name="Liu Z.-J."/>
        </authorList>
    </citation>
    <scope>NUCLEOTIDE SEQUENCE</scope>
    <source>
        <strain evidence="7">CP</strain>
        <tissue evidence="7">Leaves</tissue>
    </source>
</reference>
<dbReference type="FunFam" id="1.10.3730.10:FF:000001">
    <property type="entry name" value="Pyrroline-5-carboxylate reductase"/>
    <property type="match status" value="1"/>
</dbReference>
<evidence type="ECO:0000259" key="5">
    <source>
        <dbReference type="Pfam" id="PF03807"/>
    </source>
</evidence>
<dbReference type="InterPro" id="IPR053790">
    <property type="entry name" value="P5CR-like_CS"/>
</dbReference>
<accession>A0AAV9F1C7</accession>
<comment type="similarity">
    <text evidence="1">Belongs to the pyrroline-5-carboxylate reductase family.</text>
</comment>
<keyword evidence="8" id="KW-1185">Reference proteome</keyword>
<dbReference type="GO" id="GO:0055129">
    <property type="term" value="P:L-proline biosynthetic process"/>
    <property type="evidence" value="ECO:0007669"/>
    <property type="project" value="TreeGrafter"/>
</dbReference>
<evidence type="ECO:0000313" key="7">
    <source>
        <dbReference type="EMBL" id="KAK1319510.1"/>
    </source>
</evidence>
<protein>
    <recommendedName>
        <fullName evidence="9">Pyrroline-5-carboxylate reductase</fullName>
    </recommendedName>
</protein>
<dbReference type="Proteomes" id="UP001180020">
    <property type="component" value="Unassembled WGS sequence"/>
</dbReference>
<dbReference type="EMBL" id="JAUJYO010000004">
    <property type="protein sequence ID" value="KAK1319510.1"/>
    <property type="molecule type" value="Genomic_DNA"/>
</dbReference>
<feature type="domain" description="Pyrroline-5-carboxylate reductase dimerisation" evidence="6">
    <location>
        <begin position="127"/>
        <end position="227"/>
    </location>
</feature>
<gene>
    <name evidence="7" type="ORF">QJS10_CPB04g00386</name>
</gene>
<evidence type="ECO:0000259" key="6">
    <source>
        <dbReference type="Pfam" id="PF14748"/>
    </source>
</evidence>
<keyword evidence="3" id="KW-0560">Oxidoreductase</keyword>
<comment type="caution">
    <text evidence="7">The sequence shown here is derived from an EMBL/GenBank/DDBJ whole genome shotgun (WGS) entry which is preliminary data.</text>
</comment>
<proteinExistence type="inferred from homology"/>
<keyword evidence="2" id="KW-0521">NADP</keyword>
<dbReference type="PROSITE" id="PS00521">
    <property type="entry name" value="P5CR"/>
    <property type="match status" value="1"/>
</dbReference>
<organism evidence="7 8">
    <name type="scientific">Acorus calamus</name>
    <name type="common">Sweet flag</name>
    <dbReference type="NCBI Taxonomy" id="4465"/>
    <lineage>
        <taxon>Eukaryota</taxon>
        <taxon>Viridiplantae</taxon>
        <taxon>Streptophyta</taxon>
        <taxon>Embryophyta</taxon>
        <taxon>Tracheophyta</taxon>
        <taxon>Spermatophyta</taxon>
        <taxon>Magnoliopsida</taxon>
        <taxon>Liliopsida</taxon>
        <taxon>Acoraceae</taxon>
        <taxon>Acorus</taxon>
    </lineage>
</organism>
<evidence type="ECO:0000256" key="2">
    <source>
        <dbReference type="ARBA" id="ARBA00022857"/>
    </source>
</evidence>
<reference evidence="7" key="1">
    <citation type="journal article" date="2023" name="Nat. Commun.">
        <title>Diploid and tetraploid genomes of Acorus and the evolution of monocots.</title>
        <authorList>
            <person name="Ma L."/>
            <person name="Liu K.W."/>
            <person name="Li Z."/>
            <person name="Hsiao Y.Y."/>
            <person name="Qi Y."/>
            <person name="Fu T."/>
            <person name="Tang G.D."/>
            <person name="Zhang D."/>
            <person name="Sun W.H."/>
            <person name="Liu D.K."/>
            <person name="Li Y."/>
            <person name="Chen G.Z."/>
            <person name="Liu X.D."/>
            <person name="Liao X.Y."/>
            <person name="Jiang Y.T."/>
            <person name="Yu X."/>
            <person name="Hao Y."/>
            <person name="Huang J."/>
            <person name="Zhao X.W."/>
            <person name="Ke S."/>
            <person name="Chen Y.Y."/>
            <person name="Wu W.L."/>
            <person name="Hsu J.L."/>
            <person name="Lin Y.F."/>
            <person name="Huang M.D."/>
            <person name="Li C.Y."/>
            <person name="Huang L."/>
            <person name="Wang Z.W."/>
            <person name="Zhao X."/>
            <person name="Zhong W.Y."/>
            <person name="Peng D.H."/>
            <person name="Ahmad S."/>
            <person name="Lan S."/>
            <person name="Zhang J.S."/>
            <person name="Tsai W.C."/>
            <person name="Van de Peer Y."/>
            <person name="Liu Z.J."/>
        </authorList>
    </citation>
    <scope>NUCLEOTIDE SEQUENCE</scope>
    <source>
        <strain evidence="7">CP</strain>
    </source>
</reference>